<dbReference type="KEGG" id="lck:HN018_19290"/>
<dbReference type="EMBL" id="CP053708">
    <property type="protein sequence ID" value="QKE91890.1"/>
    <property type="molecule type" value="Genomic_DNA"/>
</dbReference>
<dbReference type="RefSeq" id="WP_171835835.1">
    <property type="nucleotide sequence ID" value="NZ_CP053708.1"/>
</dbReference>
<keyword evidence="2" id="KW-1185">Reference proteome</keyword>
<evidence type="ECO:0000313" key="1">
    <source>
        <dbReference type="EMBL" id="QKE91890.1"/>
    </source>
</evidence>
<dbReference type="Proteomes" id="UP000500767">
    <property type="component" value="Chromosome"/>
</dbReference>
<proteinExistence type="predicted"/>
<gene>
    <name evidence="1" type="ORF">HN018_19290</name>
</gene>
<dbReference type="AlphaFoldDB" id="A0A6M8HU97"/>
<organism evidence="1 2">
    <name type="scientific">Lichenicola cladoniae</name>
    <dbReference type="NCBI Taxonomy" id="1484109"/>
    <lineage>
        <taxon>Bacteria</taxon>
        <taxon>Pseudomonadati</taxon>
        <taxon>Pseudomonadota</taxon>
        <taxon>Alphaproteobacteria</taxon>
        <taxon>Acetobacterales</taxon>
        <taxon>Acetobacteraceae</taxon>
        <taxon>Lichenicola</taxon>
    </lineage>
</organism>
<name>A0A6M8HU97_9PROT</name>
<evidence type="ECO:0000313" key="2">
    <source>
        <dbReference type="Proteomes" id="UP000500767"/>
    </source>
</evidence>
<reference evidence="1 2" key="1">
    <citation type="journal article" date="2014" name="World J. Microbiol. Biotechnol.">
        <title>Biodiversity and physiological characteristics of Antarctic and Arctic lichens-associated bacteria.</title>
        <authorList>
            <person name="Lee Y.M."/>
            <person name="Kim E.H."/>
            <person name="Lee H.K."/>
            <person name="Hong S.G."/>
        </authorList>
    </citation>
    <scope>NUCLEOTIDE SEQUENCE [LARGE SCALE GENOMIC DNA]</scope>
    <source>
        <strain evidence="1 2">PAMC 26569</strain>
    </source>
</reference>
<sequence length="65" mass="7156">MTLGEEHGAEAAGYARAMRDATAMLDMSPHTIRLHAGEMTAQEIRTVQAVLAWMRRGMLATADRK</sequence>
<protein>
    <submittedName>
        <fullName evidence="1">Uncharacterized protein</fullName>
    </submittedName>
</protein>
<accession>A0A6M8HU97</accession>